<comment type="caution">
    <text evidence="1">The sequence shown here is derived from an EMBL/GenBank/DDBJ whole genome shotgun (WGS) entry which is preliminary data.</text>
</comment>
<gene>
    <name evidence="1" type="ORF">L9F63_016433</name>
</gene>
<name>A0AAD8EHP3_DIPPU</name>
<evidence type="ECO:0000313" key="1">
    <source>
        <dbReference type="EMBL" id="KAJ9590531.1"/>
    </source>
</evidence>
<feature type="non-terminal residue" evidence="1">
    <location>
        <position position="54"/>
    </location>
</feature>
<keyword evidence="2" id="KW-1185">Reference proteome</keyword>
<dbReference type="Proteomes" id="UP001233999">
    <property type="component" value="Unassembled WGS sequence"/>
</dbReference>
<dbReference type="AlphaFoldDB" id="A0AAD8EHP3"/>
<reference evidence="1" key="1">
    <citation type="journal article" date="2023" name="IScience">
        <title>Live-bearing cockroach genome reveals convergent evolutionary mechanisms linked to viviparity in insects and beyond.</title>
        <authorList>
            <person name="Fouks B."/>
            <person name="Harrison M.C."/>
            <person name="Mikhailova A.A."/>
            <person name="Marchal E."/>
            <person name="English S."/>
            <person name="Carruthers M."/>
            <person name="Jennings E.C."/>
            <person name="Chiamaka E.L."/>
            <person name="Frigard R.A."/>
            <person name="Pippel M."/>
            <person name="Attardo G.M."/>
            <person name="Benoit J.B."/>
            <person name="Bornberg-Bauer E."/>
            <person name="Tobe S.S."/>
        </authorList>
    </citation>
    <scope>NUCLEOTIDE SEQUENCE</scope>
    <source>
        <strain evidence="1">Stay&amp;Tobe</strain>
    </source>
</reference>
<feature type="non-terminal residue" evidence="1">
    <location>
        <position position="1"/>
    </location>
</feature>
<sequence>LSYTCMIIRIKPLIIPSECCWTLKMVKKKPNRLCISTVEIFHLVNVLTIDWQLE</sequence>
<proteinExistence type="predicted"/>
<reference evidence="1" key="2">
    <citation type="submission" date="2023-05" db="EMBL/GenBank/DDBJ databases">
        <authorList>
            <person name="Fouks B."/>
        </authorList>
    </citation>
    <scope>NUCLEOTIDE SEQUENCE</scope>
    <source>
        <strain evidence="1">Stay&amp;Tobe</strain>
        <tissue evidence="1">Testes</tissue>
    </source>
</reference>
<dbReference type="EMBL" id="JASPKZ010004210">
    <property type="protein sequence ID" value="KAJ9590531.1"/>
    <property type="molecule type" value="Genomic_DNA"/>
</dbReference>
<accession>A0AAD8EHP3</accession>
<protein>
    <submittedName>
        <fullName evidence="1">Uncharacterized protein</fullName>
    </submittedName>
</protein>
<organism evidence="1 2">
    <name type="scientific">Diploptera punctata</name>
    <name type="common">Pacific beetle cockroach</name>
    <dbReference type="NCBI Taxonomy" id="6984"/>
    <lineage>
        <taxon>Eukaryota</taxon>
        <taxon>Metazoa</taxon>
        <taxon>Ecdysozoa</taxon>
        <taxon>Arthropoda</taxon>
        <taxon>Hexapoda</taxon>
        <taxon>Insecta</taxon>
        <taxon>Pterygota</taxon>
        <taxon>Neoptera</taxon>
        <taxon>Polyneoptera</taxon>
        <taxon>Dictyoptera</taxon>
        <taxon>Blattodea</taxon>
        <taxon>Blaberoidea</taxon>
        <taxon>Blaberidae</taxon>
        <taxon>Diplopterinae</taxon>
        <taxon>Diploptera</taxon>
    </lineage>
</organism>
<evidence type="ECO:0000313" key="2">
    <source>
        <dbReference type="Proteomes" id="UP001233999"/>
    </source>
</evidence>